<organism evidence="12 13">
    <name type="scientific">Acetobacterium bakii</name>
    <dbReference type="NCBI Taxonomy" id="52689"/>
    <lineage>
        <taxon>Bacteria</taxon>
        <taxon>Bacillati</taxon>
        <taxon>Bacillota</taxon>
        <taxon>Clostridia</taxon>
        <taxon>Eubacteriales</taxon>
        <taxon>Eubacteriaceae</taxon>
        <taxon>Acetobacterium</taxon>
    </lineage>
</organism>
<evidence type="ECO:0000256" key="3">
    <source>
        <dbReference type="ARBA" id="ARBA00006602"/>
    </source>
</evidence>
<evidence type="ECO:0000259" key="11">
    <source>
        <dbReference type="Pfam" id="PF02108"/>
    </source>
</evidence>
<dbReference type="STRING" id="52689.AKG39_08970"/>
<dbReference type="RefSeq" id="WP_050740052.1">
    <property type="nucleotide sequence ID" value="NZ_LGYO01000022.1"/>
</dbReference>
<dbReference type="EMBL" id="LGYO01000022">
    <property type="protein sequence ID" value="KNZ41758.1"/>
    <property type="molecule type" value="Genomic_DNA"/>
</dbReference>
<dbReference type="InterPro" id="IPR000563">
    <property type="entry name" value="Flag_FliH"/>
</dbReference>
<comment type="caution">
    <text evidence="12">The sequence shown here is derived from an EMBL/GenBank/DDBJ whole genome shotgun (WGS) entry which is preliminary data.</text>
</comment>
<keyword evidence="9" id="KW-0175">Coiled coil</keyword>
<keyword evidence="8" id="KW-1006">Bacterial flagellum protein export</keyword>
<gene>
    <name evidence="12" type="ORF">AKG39_08970</name>
</gene>
<keyword evidence="5" id="KW-0963">Cytoplasm</keyword>
<feature type="coiled-coil region" evidence="9">
    <location>
        <begin position="101"/>
        <end position="135"/>
    </location>
</feature>
<dbReference type="PANTHER" id="PTHR34982:SF1">
    <property type="entry name" value="FLAGELLAR ASSEMBLY PROTEIN FLIH"/>
    <property type="match status" value="1"/>
</dbReference>
<dbReference type="Proteomes" id="UP000036873">
    <property type="component" value="Unassembled WGS sequence"/>
</dbReference>
<dbReference type="GO" id="GO:0015031">
    <property type="term" value="P:protein transport"/>
    <property type="evidence" value="ECO:0007669"/>
    <property type="project" value="UniProtKB-KW"/>
</dbReference>
<keyword evidence="13" id="KW-1185">Reference proteome</keyword>
<evidence type="ECO:0000313" key="12">
    <source>
        <dbReference type="EMBL" id="KNZ41758.1"/>
    </source>
</evidence>
<dbReference type="GO" id="GO:0005829">
    <property type="term" value="C:cytosol"/>
    <property type="evidence" value="ECO:0007669"/>
    <property type="project" value="TreeGrafter"/>
</dbReference>
<dbReference type="InterPro" id="IPR051472">
    <property type="entry name" value="T3SS_Stator/FliH"/>
</dbReference>
<keyword evidence="4" id="KW-0813">Transport</keyword>
<dbReference type="GO" id="GO:0044781">
    <property type="term" value="P:bacterial-type flagellum organization"/>
    <property type="evidence" value="ECO:0007669"/>
    <property type="project" value="UniProtKB-KW"/>
</dbReference>
<proteinExistence type="inferred from homology"/>
<dbReference type="InterPro" id="IPR018035">
    <property type="entry name" value="Flagellar_FliH/T3SS_HrpE"/>
</dbReference>
<evidence type="ECO:0000256" key="8">
    <source>
        <dbReference type="ARBA" id="ARBA00023225"/>
    </source>
</evidence>
<dbReference type="GO" id="GO:0003774">
    <property type="term" value="F:cytoskeletal motor activity"/>
    <property type="evidence" value="ECO:0007669"/>
    <property type="project" value="InterPro"/>
</dbReference>
<accession>A0A0L6TZT7</accession>
<dbReference type="GO" id="GO:0071973">
    <property type="term" value="P:bacterial-type flagellum-dependent cell motility"/>
    <property type="evidence" value="ECO:0007669"/>
    <property type="project" value="InterPro"/>
</dbReference>
<reference evidence="13" key="1">
    <citation type="submission" date="2015-07" db="EMBL/GenBank/DDBJ databases">
        <title>Draft genome sequence of Acetobacterium bakii DSM 8293, a potential psychrophilic chemical producer through syngas fermentation.</title>
        <authorList>
            <person name="Song Y."/>
            <person name="Hwang S."/>
            <person name="Cho B.-K."/>
        </authorList>
    </citation>
    <scope>NUCLEOTIDE SEQUENCE [LARGE SCALE GENOMIC DNA]</scope>
    <source>
        <strain evidence="13">DSM 8239</strain>
    </source>
</reference>
<name>A0A0L6TZT7_9FIRM</name>
<keyword evidence="7" id="KW-0653">Protein transport</keyword>
<comment type="function">
    <text evidence="1">Needed for flagellar regrowth and assembly.</text>
</comment>
<comment type="similarity">
    <text evidence="3">Belongs to the FliH family.</text>
</comment>
<evidence type="ECO:0000256" key="2">
    <source>
        <dbReference type="ARBA" id="ARBA00004496"/>
    </source>
</evidence>
<evidence type="ECO:0000256" key="1">
    <source>
        <dbReference type="ARBA" id="ARBA00003041"/>
    </source>
</evidence>
<dbReference type="PRINTS" id="PR01003">
    <property type="entry name" value="FLGFLIH"/>
</dbReference>
<keyword evidence="6" id="KW-1005">Bacterial flagellum biogenesis</keyword>
<dbReference type="AlphaFoldDB" id="A0A0L6TZT7"/>
<sequence length="247" mass="27779">MSRIVKAKWATNLVESLEFQDVLPKNNRVDHGDMKTSPDDPQGAKQTEGVYDCNLEAIKSANDLMKSAVKSSNEIRLKSQEKGYQQGLSQGYEVGLAQGMIEGTKNALVQAEAGLRELQELVDCINMERETARENREKEMISIAFEIARKIMKQQAVLDDNAIPKMLEEIVHEDEEGLKIYLSEYQKTLGIHIDKEIAEKIKKLSSKSKVIIIKDDDKIMVETKNGVVDMSLPMQLEQLAKAIDQNA</sequence>
<evidence type="ECO:0000256" key="6">
    <source>
        <dbReference type="ARBA" id="ARBA00022795"/>
    </source>
</evidence>
<evidence type="ECO:0000256" key="9">
    <source>
        <dbReference type="SAM" id="Coils"/>
    </source>
</evidence>
<feature type="domain" description="Flagellar assembly protein FliH/Type III secretion system HrpE" evidence="11">
    <location>
        <begin position="115"/>
        <end position="239"/>
    </location>
</feature>
<evidence type="ECO:0000313" key="13">
    <source>
        <dbReference type="Proteomes" id="UP000036873"/>
    </source>
</evidence>
<feature type="region of interest" description="Disordered" evidence="10">
    <location>
        <begin position="26"/>
        <end position="47"/>
    </location>
</feature>
<dbReference type="GO" id="GO:0009288">
    <property type="term" value="C:bacterial-type flagellum"/>
    <property type="evidence" value="ECO:0007669"/>
    <property type="project" value="InterPro"/>
</dbReference>
<dbReference type="Pfam" id="PF02108">
    <property type="entry name" value="FliH"/>
    <property type="match status" value="1"/>
</dbReference>
<evidence type="ECO:0000256" key="7">
    <source>
        <dbReference type="ARBA" id="ARBA00022927"/>
    </source>
</evidence>
<dbReference type="PANTHER" id="PTHR34982">
    <property type="entry name" value="YOP PROTEINS TRANSLOCATION PROTEIN L"/>
    <property type="match status" value="1"/>
</dbReference>
<evidence type="ECO:0000256" key="4">
    <source>
        <dbReference type="ARBA" id="ARBA00022448"/>
    </source>
</evidence>
<protein>
    <recommendedName>
        <fullName evidence="11">Flagellar assembly protein FliH/Type III secretion system HrpE domain-containing protein</fullName>
    </recommendedName>
</protein>
<evidence type="ECO:0000256" key="5">
    <source>
        <dbReference type="ARBA" id="ARBA00022490"/>
    </source>
</evidence>
<comment type="subcellular location">
    <subcellularLocation>
        <location evidence="2">Cytoplasm</location>
    </subcellularLocation>
</comment>
<evidence type="ECO:0000256" key="10">
    <source>
        <dbReference type="SAM" id="MobiDB-lite"/>
    </source>
</evidence>
<feature type="compositionally biased region" description="Basic and acidic residues" evidence="10">
    <location>
        <begin position="27"/>
        <end position="38"/>
    </location>
</feature>